<accession>A0A7S3VGN9</accession>
<feature type="compositionally biased region" description="Acidic residues" evidence="1">
    <location>
        <begin position="69"/>
        <end position="80"/>
    </location>
</feature>
<feature type="region of interest" description="Disordered" evidence="1">
    <location>
        <begin position="41"/>
        <end position="85"/>
    </location>
</feature>
<proteinExistence type="predicted"/>
<dbReference type="SUPFAM" id="SSF54909">
    <property type="entry name" value="Dimeric alpha+beta barrel"/>
    <property type="match status" value="1"/>
</dbReference>
<feature type="compositionally biased region" description="Basic and acidic residues" evidence="1">
    <location>
        <begin position="42"/>
        <end position="60"/>
    </location>
</feature>
<dbReference type="Pfam" id="PF03795">
    <property type="entry name" value="YCII"/>
    <property type="match status" value="1"/>
</dbReference>
<keyword evidence="2" id="KW-0732">Signal</keyword>
<dbReference type="AlphaFoldDB" id="A0A7S3VGN9"/>
<name>A0A7S3VGN9_9STRA</name>
<reference evidence="4" key="1">
    <citation type="submission" date="2021-01" db="EMBL/GenBank/DDBJ databases">
        <authorList>
            <person name="Corre E."/>
            <person name="Pelletier E."/>
            <person name="Niang G."/>
            <person name="Scheremetjew M."/>
            <person name="Finn R."/>
            <person name="Kale V."/>
            <person name="Holt S."/>
            <person name="Cochrane G."/>
            <person name="Meng A."/>
            <person name="Brown T."/>
            <person name="Cohen L."/>
        </authorList>
    </citation>
    <scope>NUCLEOTIDE SEQUENCE</scope>
    <source>
        <strain evidence="4">MM31A-1</strain>
    </source>
</reference>
<dbReference type="Gene3D" id="3.30.70.1060">
    <property type="entry name" value="Dimeric alpha+beta barrel"/>
    <property type="match status" value="1"/>
</dbReference>
<feature type="signal peptide" evidence="2">
    <location>
        <begin position="1"/>
        <end position="18"/>
    </location>
</feature>
<evidence type="ECO:0000259" key="3">
    <source>
        <dbReference type="Pfam" id="PF03795"/>
    </source>
</evidence>
<protein>
    <recommendedName>
        <fullName evidence="3">YCII-related domain-containing protein</fullName>
    </recommendedName>
</protein>
<evidence type="ECO:0000313" key="4">
    <source>
        <dbReference type="EMBL" id="CAE0479537.1"/>
    </source>
</evidence>
<dbReference type="EMBL" id="HBIO01031802">
    <property type="protein sequence ID" value="CAE0479537.1"/>
    <property type="molecule type" value="Transcribed_RNA"/>
</dbReference>
<sequence>MKFITSSILLALCVATSAFTISSRNVRSTGTQLKMSFYADSSDYKSSDSDFTSEEEKKSEFGVPLPNGGEEDEVPTDEETPVPMSKNSGNRFLALVYDTSLTDNEDAGPLELHEDRINLSEEHVMFCRKANLYNETFNSESMTDVIWSNQIISSDMQRSVGHIMCIESTTLEHAKDLLSRDPIVQGLTGGDISNIPLFRWRQVRDFSLRVDDGRVGVPNIFVAMDRTPEEGVGNTREEVREDYLEYLIRSERVIAAGPIHFPTEFKDDPSSTAVGDFFIFNAEDRDDAIKFVEETPSAQAGLYGSMKVHGFNAYDVTGKFVASNLVHPQKTKNTEDMKEALEHWGYPVNDLQTKWLNW</sequence>
<dbReference type="InterPro" id="IPR011008">
    <property type="entry name" value="Dimeric_a/b-barrel"/>
</dbReference>
<feature type="chain" id="PRO_5030639375" description="YCII-related domain-containing protein" evidence="2">
    <location>
        <begin position="19"/>
        <end position="358"/>
    </location>
</feature>
<feature type="domain" description="YCII-related" evidence="3">
    <location>
        <begin position="227"/>
        <end position="311"/>
    </location>
</feature>
<organism evidence="4">
    <name type="scientific">Chaetoceros debilis</name>
    <dbReference type="NCBI Taxonomy" id="122233"/>
    <lineage>
        <taxon>Eukaryota</taxon>
        <taxon>Sar</taxon>
        <taxon>Stramenopiles</taxon>
        <taxon>Ochrophyta</taxon>
        <taxon>Bacillariophyta</taxon>
        <taxon>Coscinodiscophyceae</taxon>
        <taxon>Chaetocerotophycidae</taxon>
        <taxon>Chaetocerotales</taxon>
        <taxon>Chaetocerotaceae</taxon>
        <taxon>Chaetoceros</taxon>
    </lineage>
</organism>
<evidence type="ECO:0000256" key="1">
    <source>
        <dbReference type="SAM" id="MobiDB-lite"/>
    </source>
</evidence>
<dbReference type="InterPro" id="IPR005545">
    <property type="entry name" value="YCII"/>
</dbReference>
<gene>
    <name evidence="4" type="ORF">CDEB00056_LOCUS24391</name>
</gene>
<evidence type="ECO:0000256" key="2">
    <source>
        <dbReference type="SAM" id="SignalP"/>
    </source>
</evidence>